<dbReference type="Pfam" id="PF01928">
    <property type="entry name" value="CYTH"/>
    <property type="match status" value="1"/>
</dbReference>
<dbReference type="InterPro" id="IPR023577">
    <property type="entry name" value="CYTH_domain"/>
</dbReference>
<proteinExistence type="predicted"/>
<reference evidence="2 3" key="1">
    <citation type="submission" date="2022-06" db="EMBL/GenBank/DDBJ databases">
        <title>Genomic Encyclopedia of Archaeal and Bacterial Type Strains, Phase II (KMG-II): from individual species to whole genera.</title>
        <authorList>
            <person name="Goeker M."/>
        </authorList>
    </citation>
    <scope>NUCLEOTIDE SEQUENCE [LARGE SCALE GENOMIC DNA]</scope>
    <source>
        <strain evidence="2 3">DSM 40477</strain>
    </source>
</reference>
<dbReference type="InterPro" id="IPR008173">
    <property type="entry name" value="Adenylyl_cyclase_CyaB"/>
</dbReference>
<dbReference type="PROSITE" id="PS51707">
    <property type="entry name" value="CYTH"/>
    <property type="match status" value="1"/>
</dbReference>
<keyword evidence="3" id="KW-1185">Reference proteome</keyword>
<dbReference type="InterPro" id="IPR033469">
    <property type="entry name" value="CYTH-like_dom_sf"/>
</dbReference>
<dbReference type="Proteomes" id="UP001205311">
    <property type="component" value="Unassembled WGS sequence"/>
</dbReference>
<dbReference type="CDD" id="cd07890">
    <property type="entry name" value="CYTH-like_AC_IV-like"/>
    <property type="match status" value="1"/>
</dbReference>
<evidence type="ECO:0000313" key="3">
    <source>
        <dbReference type="Proteomes" id="UP001205311"/>
    </source>
</evidence>
<dbReference type="SMART" id="SM01118">
    <property type="entry name" value="CYTH"/>
    <property type="match status" value="1"/>
</dbReference>
<evidence type="ECO:0000259" key="1">
    <source>
        <dbReference type="PROSITE" id="PS51707"/>
    </source>
</evidence>
<dbReference type="EMBL" id="JAMTCP010000004">
    <property type="protein sequence ID" value="MCP2257678.1"/>
    <property type="molecule type" value="Genomic_DNA"/>
</dbReference>
<name>A0ABT1HQ92_STRSD</name>
<gene>
    <name evidence="2" type="ORF">LX15_001363</name>
</gene>
<organism evidence="2 3">
    <name type="scientific">Streptoalloteichus tenebrarius (strain ATCC 17920 / DSM 40477 / JCM 4838 / CBS 697.72 / NBRC 16177 / NCIMB 11028 / NRRL B-12390 / A12253. 1 / ISP 5477)</name>
    <name type="common">Streptomyces tenebrarius</name>
    <dbReference type="NCBI Taxonomy" id="1933"/>
    <lineage>
        <taxon>Bacteria</taxon>
        <taxon>Bacillati</taxon>
        <taxon>Actinomycetota</taxon>
        <taxon>Actinomycetes</taxon>
        <taxon>Pseudonocardiales</taxon>
        <taxon>Pseudonocardiaceae</taxon>
        <taxon>Streptoalloteichus</taxon>
    </lineage>
</organism>
<dbReference type="RefSeq" id="WP_253668617.1">
    <property type="nucleotide sequence ID" value="NZ_JAMTCP010000004.1"/>
</dbReference>
<evidence type="ECO:0000313" key="2">
    <source>
        <dbReference type="EMBL" id="MCP2257678.1"/>
    </source>
</evidence>
<dbReference type="PANTHER" id="PTHR21028:SF2">
    <property type="entry name" value="CYTH DOMAIN-CONTAINING PROTEIN"/>
    <property type="match status" value="1"/>
</dbReference>
<protein>
    <submittedName>
        <fullName evidence="2">Adenylate cyclase, class 2</fullName>
    </submittedName>
</protein>
<accession>A0ABT1HQ92</accession>
<sequence>MGLFEVERKRQLHDADEARALATRLIELGYQQHGRHTETDTYYSRPDVTCLSTVECLRVRRQVSAGFAEITYEPASTGRPGGADARRETTVLLAGAHQADAADRLLTAIGLVPLVVVEKTRTTYWHSAREHVTVTLDSVTGLGMFVGVEVTAADPDSATALLAEAEELLGLADRPVVAPPYRDLVLRAWPPRPPLIPATTVEMIS</sequence>
<comment type="caution">
    <text evidence="2">The sequence shown here is derived from an EMBL/GenBank/DDBJ whole genome shotgun (WGS) entry which is preliminary data.</text>
</comment>
<dbReference type="Gene3D" id="2.40.320.10">
    <property type="entry name" value="Hypothetical Protein Pfu-838710-001"/>
    <property type="match status" value="1"/>
</dbReference>
<dbReference type="PANTHER" id="PTHR21028">
    <property type="entry name" value="SI:CH211-156B7.4"/>
    <property type="match status" value="1"/>
</dbReference>
<dbReference type="SUPFAM" id="SSF55154">
    <property type="entry name" value="CYTH-like phosphatases"/>
    <property type="match status" value="1"/>
</dbReference>
<feature type="domain" description="CYTH" evidence="1">
    <location>
        <begin position="3"/>
        <end position="187"/>
    </location>
</feature>